<evidence type="ECO:0000313" key="8">
    <source>
        <dbReference type="EMBL" id="OGK01528.1"/>
    </source>
</evidence>
<dbReference type="AlphaFoldDB" id="A0A1F7F4M4"/>
<evidence type="ECO:0000313" key="9">
    <source>
        <dbReference type="Proteomes" id="UP000179243"/>
    </source>
</evidence>
<name>A0A1F7F4M4_UNCRA</name>
<dbReference type="GO" id="GO:0030600">
    <property type="term" value="F:feruloyl esterase activity"/>
    <property type="evidence" value="ECO:0007669"/>
    <property type="project" value="InterPro"/>
</dbReference>
<reference evidence="8 9" key="1">
    <citation type="journal article" date="2016" name="Nat. Commun.">
        <title>Thousands of microbial genomes shed light on interconnected biogeochemical processes in an aquifer system.</title>
        <authorList>
            <person name="Anantharaman K."/>
            <person name="Brown C.T."/>
            <person name="Hug L.A."/>
            <person name="Sharon I."/>
            <person name="Castelle C.J."/>
            <person name="Probst A.J."/>
            <person name="Thomas B.C."/>
            <person name="Singh A."/>
            <person name="Wilkins M.J."/>
            <person name="Karaoz U."/>
            <person name="Brodie E.L."/>
            <person name="Williams K.H."/>
            <person name="Hubbard S.S."/>
            <person name="Banfield J.F."/>
        </authorList>
    </citation>
    <scope>NUCLEOTIDE SEQUENCE [LARGE SCALE GENOMIC DNA]</scope>
</reference>
<comment type="subcellular location">
    <subcellularLocation>
        <location evidence="1">Secreted</location>
    </subcellularLocation>
</comment>
<evidence type="ECO:0000256" key="3">
    <source>
        <dbReference type="ARBA" id="ARBA00022651"/>
    </source>
</evidence>
<evidence type="ECO:0000256" key="5">
    <source>
        <dbReference type="ARBA" id="ARBA00022801"/>
    </source>
</evidence>
<organism evidence="8 9">
    <name type="scientific">Candidatus Raymondbacteria bacterium RIFOXYD12_FULL_49_13</name>
    <dbReference type="NCBI Taxonomy" id="1817890"/>
    <lineage>
        <taxon>Bacteria</taxon>
        <taxon>Raymondiibacteriota</taxon>
    </lineage>
</organism>
<proteinExistence type="predicted"/>
<evidence type="ECO:0000256" key="1">
    <source>
        <dbReference type="ARBA" id="ARBA00004613"/>
    </source>
</evidence>
<dbReference type="SUPFAM" id="SSF53474">
    <property type="entry name" value="alpha/beta-Hydrolases"/>
    <property type="match status" value="1"/>
</dbReference>
<keyword evidence="4" id="KW-0732">Signal</keyword>
<dbReference type="GO" id="GO:0005576">
    <property type="term" value="C:extracellular region"/>
    <property type="evidence" value="ECO:0007669"/>
    <property type="project" value="UniProtKB-SubCell"/>
</dbReference>
<keyword evidence="5" id="KW-0378">Hydrolase</keyword>
<evidence type="ECO:0008006" key="10">
    <source>
        <dbReference type="Google" id="ProtNLM"/>
    </source>
</evidence>
<dbReference type="PANTHER" id="PTHR38050">
    <property type="match status" value="1"/>
</dbReference>
<keyword evidence="3" id="KW-0858">Xylan degradation</keyword>
<evidence type="ECO:0000256" key="7">
    <source>
        <dbReference type="ARBA" id="ARBA00023326"/>
    </source>
</evidence>
<evidence type="ECO:0000256" key="6">
    <source>
        <dbReference type="ARBA" id="ARBA00023277"/>
    </source>
</evidence>
<dbReference type="EMBL" id="MFYX01000124">
    <property type="protein sequence ID" value="OGK01528.1"/>
    <property type="molecule type" value="Genomic_DNA"/>
</dbReference>
<gene>
    <name evidence="8" type="ORF">A2519_05885</name>
</gene>
<keyword evidence="6" id="KW-0119">Carbohydrate metabolism</keyword>
<keyword evidence="2" id="KW-0964">Secreted</keyword>
<dbReference type="GO" id="GO:0045493">
    <property type="term" value="P:xylan catabolic process"/>
    <property type="evidence" value="ECO:0007669"/>
    <property type="project" value="UniProtKB-KW"/>
</dbReference>
<dbReference type="InterPro" id="IPR029058">
    <property type="entry name" value="AB_hydrolase_fold"/>
</dbReference>
<evidence type="ECO:0000256" key="2">
    <source>
        <dbReference type="ARBA" id="ARBA00022525"/>
    </source>
</evidence>
<comment type="caution">
    <text evidence="8">The sequence shown here is derived from an EMBL/GenBank/DDBJ whole genome shotgun (WGS) entry which is preliminary data.</text>
</comment>
<sequence>MKTVIIPVFVFVAALPVFSQFSFGPGDYNFSIQQDTLERIYKVHVPSSYDSTMPMPLVLAFHGGGGDAEGSIKFFKLNGKADTSDFIVAYPQGTGKTVLGKLYGSWNAGRCCPPATENNIDDVAFIDTLIDQMEDDFNIDPQRIFALGMSNGALMAYRLACELSRMITMRVLD</sequence>
<keyword evidence="7" id="KW-0624">Polysaccharide degradation</keyword>
<dbReference type="Gene3D" id="3.40.50.1820">
    <property type="entry name" value="alpha/beta hydrolase"/>
    <property type="match status" value="1"/>
</dbReference>
<dbReference type="InterPro" id="IPR043595">
    <property type="entry name" value="FaeB/C/D"/>
</dbReference>
<dbReference type="Proteomes" id="UP000179243">
    <property type="component" value="Unassembled WGS sequence"/>
</dbReference>
<dbReference type="PANTHER" id="PTHR38050:SF2">
    <property type="entry name" value="FERULOYL ESTERASE C-RELATED"/>
    <property type="match status" value="1"/>
</dbReference>
<evidence type="ECO:0000256" key="4">
    <source>
        <dbReference type="ARBA" id="ARBA00022729"/>
    </source>
</evidence>
<protein>
    <recommendedName>
        <fullName evidence="10">Phospholipase/carboxylesterase/thioesterase domain-containing protein</fullName>
    </recommendedName>
</protein>
<accession>A0A1F7F4M4</accession>